<evidence type="ECO:0000256" key="2">
    <source>
        <dbReference type="SAM" id="MobiDB-lite"/>
    </source>
</evidence>
<gene>
    <name evidence="3" type="ORF">BLA29_007411</name>
</gene>
<protein>
    <submittedName>
        <fullName evidence="3">Uncharacterized protein</fullName>
    </submittedName>
</protein>
<dbReference type="PANTHER" id="PTHR35268:SF1">
    <property type="entry name" value="UBIQUINOL-CYTOCHROME-C REDUCTASE COMPLEX ASSEMBLY FACTOR 4"/>
    <property type="match status" value="1"/>
</dbReference>
<proteinExistence type="predicted"/>
<comment type="caution">
    <text evidence="3">The sequence shown here is derived from an EMBL/GenBank/DDBJ whole genome shotgun (WGS) entry which is preliminary data.</text>
</comment>
<organism evidence="3 4">
    <name type="scientific">Euroglyphus maynei</name>
    <name type="common">Mayne's house dust mite</name>
    <dbReference type="NCBI Taxonomy" id="6958"/>
    <lineage>
        <taxon>Eukaryota</taxon>
        <taxon>Metazoa</taxon>
        <taxon>Ecdysozoa</taxon>
        <taxon>Arthropoda</taxon>
        <taxon>Chelicerata</taxon>
        <taxon>Arachnida</taxon>
        <taxon>Acari</taxon>
        <taxon>Acariformes</taxon>
        <taxon>Sarcoptiformes</taxon>
        <taxon>Astigmata</taxon>
        <taxon>Psoroptidia</taxon>
        <taxon>Analgoidea</taxon>
        <taxon>Pyroglyphidae</taxon>
        <taxon>Pyroglyphinae</taxon>
        <taxon>Euroglyphus</taxon>
    </lineage>
</organism>
<accession>A0A1Y3B6S3</accession>
<evidence type="ECO:0000313" key="3">
    <source>
        <dbReference type="EMBL" id="OTF75907.1"/>
    </source>
</evidence>
<keyword evidence="4" id="KW-1185">Reference proteome</keyword>
<keyword evidence="1" id="KW-0175">Coiled coil</keyword>
<dbReference type="AlphaFoldDB" id="A0A1Y3B6S3"/>
<dbReference type="InterPro" id="IPR029160">
    <property type="entry name" value="UQCC4"/>
</dbReference>
<reference evidence="3 4" key="1">
    <citation type="submission" date="2017-03" db="EMBL/GenBank/DDBJ databases">
        <title>Genome Survey of Euroglyphus maynei.</title>
        <authorList>
            <person name="Arlian L.G."/>
            <person name="Morgan M.S."/>
            <person name="Rider S.D."/>
        </authorList>
    </citation>
    <scope>NUCLEOTIDE SEQUENCE [LARGE SCALE GENOMIC DNA]</scope>
    <source>
        <strain evidence="3">Arlian Lab</strain>
        <tissue evidence="3">Whole body</tissue>
    </source>
</reference>
<dbReference type="Proteomes" id="UP000194236">
    <property type="component" value="Unassembled WGS sequence"/>
</dbReference>
<dbReference type="EMBL" id="MUJZ01039794">
    <property type="protein sequence ID" value="OTF75907.1"/>
    <property type="molecule type" value="Genomic_DNA"/>
</dbReference>
<evidence type="ECO:0000256" key="1">
    <source>
        <dbReference type="SAM" id="Coils"/>
    </source>
</evidence>
<feature type="region of interest" description="Disordered" evidence="2">
    <location>
        <begin position="19"/>
        <end position="40"/>
    </location>
</feature>
<dbReference type="PANTHER" id="PTHR35268">
    <property type="entry name" value="PROTEIN CCSMST1"/>
    <property type="match status" value="1"/>
</dbReference>
<evidence type="ECO:0000313" key="4">
    <source>
        <dbReference type="Proteomes" id="UP000194236"/>
    </source>
</evidence>
<dbReference type="OrthoDB" id="5783753at2759"/>
<sequence length="148" mass="17570">MRQRSVLANLWLLNGDEQNGRMQSTKTERNDDVEDDDDSKPIQYTTSKAFRYKAYENFREIEEEESSVPSYNNLVIRLSVAIFLIYFISLREPNDIDELLSRDLFEIVPDLQIPMLEADIKRLEQQKVNVDDLKQKLNELKRLEKEKK</sequence>
<feature type="coiled-coil region" evidence="1">
    <location>
        <begin position="116"/>
        <end position="143"/>
    </location>
</feature>
<dbReference type="Pfam" id="PF15013">
    <property type="entry name" value="CCSMST1"/>
    <property type="match status" value="1"/>
</dbReference>
<name>A0A1Y3B6S3_EURMA</name>